<comment type="similarity">
    <text evidence="1">Belongs to the glycosyl hydrolase 79 family.</text>
</comment>
<evidence type="ECO:0008006" key="5">
    <source>
        <dbReference type="Google" id="ProtNLM"/>
    </source>
</evidence>
<feature type="chain" id="PRO_5042957894" description="Glycoside hydrolase family 79 protein" evidence="2">
    <location>
        <begin position="21"/>
        <end position="243"/>
    </location>
</feature>
<dbReference type="Gene3D" id="3.20.20.80">
    <property type="entry name" value="Glycosidases"/>
    <property type="match status" value="1"/>
</dbReference>
<sequence>MEIKFMSTLLLCLLWMSAASSPLQPDHHKARRFSGGANESVTVTINLQQSVSTIGPHFVGVTIDSRRVWERWDSLDFTSKKVQNMARALTPTYFRLGGTMADAMTYVLGSATDLPESTVALNHSKFNMTEDQWVTVNEFSRTVGWDFIMDLNALKRNADGSWNPDNARQLLQFSADRNYTIAGFELGNEYESYQSVFNTTLSPGQLSKDMVTLQSLLAEFPQYYSAFIVGPESGDGDPAHFRG</sequence>
<dbReference type="InterPro" id="IPR017853">
    <property type="entry name" value="GH"/>
</dbReference>
<comment type="caution">
    <text evidence="3">The sequence shown here is derived from an EMBL/GenBank/DDBJ whole genome shotgun (WGS) entry which is preliminary data.</text>
</comment>
<dbReference type="GO" id="GO:0031012">
    <property type="term" value="C:extracellular matrix"/>
    <property type="evidence" value="ECO:0007669"/>
    <property type="project" value="TreeGrafter"/>
</dbReference>
<evidence type="ECO:0000256" key="1">
    <source>
        <dbReference type="ARBA" id="ARBA00009800"/>
    </source>
</evidence>
<dbReference type="GO" id="GO:0016798">
    <property type="term" value="F:hydrolase activity, acting on glycosyl bonds"/>
    <property type="evidence" value="ECO:0007669"/>
    <property type="project" value="InterPro"/>
</dbReference>
<dbReference type="InterPro" id="IPR005199">
    <property type="entry name" value="Glyco_hydro_79"/>
</dbReference>
<evidence type="ECO:0000313" key="4">
    <source>
        <dbReference type="Proteomes" id="UP001374579"/>
    </source>
</evidence>
<evidence type="ECO:0000313" key="3">
    <source>
        <dbReference type="EMBL" id="KAK7088896.1"/>
    </source>
</evidence>
<dbReference type="GO" id="GO:0005615">
    <property type="term" value="C:extracellular space"/>
    <property type="evidence" value="ECO:0007669"/>
    <property type="project" value="TreeGrafter"/>
</dbReference>
<proteinExistence type="inferred from homology"/>
<protein>
    <recommendedName>
        <fullName evidence="5">Glycoside hydrolase family 79 protein</fullName>
    </recommendedName>
</protein>
<dbReference type="PANTHER" id="PTHR46145">
    <property type="entry name" value="HEPARANASE"/>
    <property type="match status" value="1"/>
</dbReference>
<accession>A0AAN9AL72</accession>
<evidence type="ECO:0000256" key="2">
    <source>
        <dbReference type="SAM" id="SignalP"/>
    </source>
</evidence>
<reference evidence="3 4" key="1">
    <citation type="submission" date="2024-02" db="EMBL/GenBank/DDBJ databases">
        <title>Chromosome-scale genome assembly of the rough periwinkle Littorina saxatilis.</title>
        <authorList>
            <person name="De Jode A."/>
            <person name="Faria R."/>
            <person name="Formenti G."/>
            <person name="Sims Y."/>
            <person name="Smith T.P."/>
            <person name="Tracey A."/>
            <person name="Wood J.M.D."/>
            <person name="Zagrodzka Z.B."/>
            <person name="Johannesson K."/>
            <person name="Butlin R.K."/>
            <person name="Leder E.H."/>
        </authorList>
    </citation>
    <scope>NUCLEOTIDE SEQUENCE [LARGE SCALE GENOMIC DNA]</scope>
    <source>
        <strain evidence="3">Snail1</strain>
        <tissue evidence="3">Muscle</tissue>
    </source>
</reference>
<keyword evidence="2" id="KW-0732">Signal</keyword>
<feature type="signal peptide" evidence="2">
    <location>
        <begin position="1"/>
        <end position="20"/>
    </location>
</feature>
<dbReference type="SUPFAM" id="SSF51445">
    <property type="entry name" value="(Trans)glycosidases"/>
    <property type="match status" value="1"/>
</dbReference>
<organism evidence="3 4">
    <name type="scientific">Littorina saxatilis</name>
    <dbReference type="NCBI Taxonomy" id="31220"/>
    <lineage>
        <taxon>Eukaryota</taxon>
        <taxon>Metazoa</taxon>
        <taxon>Spiralia</taxon>
        <taxon>Lophotrochozoa</taxon>
        <taxon>Mollusca</taxon>
        <taxon>Gastropoda</taxon>
        <taxon>Caenogastropoda</taxon>
        <taxon>Littorinimorpha</taxon>
        <taxon>Littorinoidea</taxon>
        <taxon>Littorinidae</taxon>
        <taxon>Littorina</taxon>
    </lineage>
</organism>
<dbReference type="Proteomes" id="UP001374579">
    <property type="component" value="Unassembled WGS sequence"/>
</dbReference>
<dbReference type="PANTHER" id="PTHR46145:SF4">
    <property type="entry name" value="HEPARANASE"/>
    <property type="match status" value="1"/>
</dbReference>
<dbReference type="EMBL" id="JBAMIC010003709">
    <property type="protein sequence ID" value="KAK7088896.1"/>
    <property type="molecule type" value="Genomic_DNA"/>
</dbReference>
<name>A0AAN9AL72_9CAEN</name>
<dbReference type="GO" id="GO:0016020">
    <property type="term" value="C:membrane"/>
    <property type="evidence" value="ECO:0007669"/>
    <property type="project" value="InterPro"/>
</dbReference>
<keyword evidence="4" id="KW-1185">Reference proteome</keyword>
<dbReference type="AlphaFoldDB" id="A0AAN9AL72"/>
<gene>
    <name evidence="3" type="ORF">V1264_024393</name>
</gene>
<dbReference type="Pfam" id="PF03662">
    <property type="entry name" value="Glyco_hydro_79n"/>
    <property type="match status" value="1"/>
</dbReference>